<keyword evidence="4" id="KW-0807">Transducer</keyword>
<feature type="non-terminal residue" evidence="7">
    <location>
        <position position="1"/>
    </location>
</feature>
<comment type="caution">
    <text evidence="7">The sequence shown here is derived from an EMBL/GenBank/DDBJ whole genome shotgun (WGS) entry which is preliminary data.</text>
</comment>
<feature type="transmembrane region" description="Helical" evidence="6">
    <location>
        <begin position="87"/>
        <end position="105"/>
    </location>
</feature>
<feature type="non-terminal residue" evidence="7">
    <location>
        <position position="261"/>
    </location>
</feature>
<dbReference type="GO" id="GO:0007214">
    <property type="term" value="P:gamma-aminobutyric acid signaling pathway"/>
    <property type="evidence" value="ECO:0007669"/>
    <property type="project" value="TreeGrafter"/>
</dbReference>
<evidence type="ECO:0000256" key="4">
    <source>
        <dbReference type="ARBA" id="ARBA00023224"/>
    </source>
</evidence>
<evidence type="ECO:0008006" key="9">
    <source>
        <dbReference type="Google" id="ProtNLM"/>
    </source>
</evidence>
<proteinExistence type="predicted"/>
<dbReference type="PANTHER" id="PTHR10519">
    <property type="entry name" value="GABA-B RECEPTOR"/>
    <property type="match status" value="1"/>
</dbReference>
<dbReference type="PANTHER" id="PTHR10519:SF74">
    <property type="entry name" value="GAMMA-AMINOBUTYRIC ACID TYPE B RECEPTOR SUBUNIT 2"/>
    <property type="match status" value="1"/>
</dbReference>
<organism evidence="7 8">
    <name type="scientific">Danionella cerebrum</name>
    <dbReference type="NCBI Taxonomy" id="2873325"/>
    <lineage>
        <taxon>Eukaryota</taxon>
        <taxon>Metazoa</taxon>
        <taxon>Chordata</taxon>
        <taxon>Craniata</taxon>
        <taxon>Vertebrata</taxon>
        <taxon>Euteleostomi</taxon>
        <taxon>Actinopterygii</taxon>
        <taxon>Neopterygii</taxon>
        <taxon>Teleostei</taxon>
        <taxon>Ostariophysi</taxon>
        <taxon>Cypriniformes</taxon>
        <taxon>Danionidae</taxon>
        <taxon>Danioninae</taxon>
        <taxon>Danionella</taxon>
    </lineage>
</organism>
<feature type="transmembrane region" description="Helical" evidence="6">
    <location>
        <begin position="117"/>
        <end position="137"/>
    </location>
</feature>
<evidence type="ECO:0000313" key="7">
    <source>
        <dbReference type="EMBL" id="TRY93428.1"/>
    </source>
</evidence>
<reference evidence="7 8" key="1">
    <citation type="journal article" date="2019" name="Sci. Data">
        <title>Hybrid genome assembly and annotation of Danionella translucida.</title>
        <authorList>
            <person name="Kadobianskyi M."/>
            <person name="Schulze L."/>
            <person name="Schuelke M."/>
            <person name="Judkewitz B."/>
        </authorList>
    </citation>
    <scope>NUCLEOTIDE SEQUENCE [LARGE SCALE GENOMIC DNA]</scope>
    <source>
        <strain evidence="7 8">Bolton</strain>
    </source>
</reference>
<accession>A0A553QUJ1</accession>
<dbReference type="EMBL" id="SRMA01025539">
    <property type="protein sequence ID" value="TRY93428.1"/>
    <property type="molecule type" value="Genomic_DNA"/>
</dbReference>
<gene>
    <name evidence="7" type="ORF">DNTS_005738</name>
</gene>
<dbReference type="GO" id="GO:0038039">
    <property type="term" value="C:G protein-coupled receptor heterodimeric complex"/>
    <property type="evidence" value="ECO:0007669"/>
    <property type="project" value="TreeGrafter"/>
</dbReference>
<sequence length="261" mass="29754">ADPNGQDFYIRPFSDRCENVYIGYWVAGFYIYKGILLVGDEFQTLTNYIRIKTQGVFMPLCLFQMTTLIIVWTTSHKVLPAVNDLRSVQFSVFVSVPVIVTGVWASMLWEHQPDVQFCIIALVIITCCCSTLCMVFLPKIIIISKGPDSVLLSRRFHLTQWCSELEKDSDKDRKRNLLELNISGEAELETDEAQAISASLENLRSENLQLTAHINEVKEFERQLMQLDTELEALTRQLNQLCETNSGGMENVIVRGIVHRA</sequence>
<keyword evidence="6" id="KW-1133">Transmembrane helix</keyword>
<dbReference type="OrthoDB" id="2150267at2759"/>
<feature type="transmembrane region" description="Helical" evidence="6">
    <location>
        <begin position="55"/>
        <end position="75"/>
    </location>
</feature>
<keyword evidence="8" id="KW-1185">Reference proteome</keyword>
<dbReference type="STRING" id="623744.A0A553QUJ1"/>
<keyword evidence="2" id="KW-0675">Receptor</keyword>
<evidence type="ECO:0000256" key="5">
    <source>
        <dbReference type="SAM" id="Coils"/>
    </source>
</evidence>
<evidence type="ECO:0000313" key="8">
    <source>
        <dbReference type="Proteomes" id="UP000316079"/>
    </source>
</evidence>
<keyword evidence="3" id="KW-0325">Glycoprotein</keyword>
<name>A0A553QUJ1_9TELE</name>
<keyword evidence="1" id="KW-0297">G-protein coupled receptor</keyword>
<keyword evidence="6" id="KW-0812">Transmembrane</keyword>
<evidence type="ECO:0000256" key="1">
    <source>
        <dbReference type="ARBA" id="ARBA00023040"/>
    </source>
</evidence>
<dbReference type="Proteomes" id="UP000316079">
    <property type="component" value="Unassembled WGS sequence"/>
</dbReference>
<keyword evidence="5" id="KW-0175">Coiled coil</keyword>
<keyword evidence="6" id="KW-0472">Membrane</keyword>
<protein>
    <recommendedName>
        <fullName evidence="9">G-protein coupled receptors family 3 profile domain-containing protein</fullName>
    </recommendedName>
</protein>
<evidence type="ECO:0000256" key="2">
    <source>
        <dbReference type="ARBA" id="ARBA00023170"/>
    </source>
</evidence>
<feature type="transmembrane region" description="Helical" evidence="6">
    <location>
        <begin position="20"/>
        <end position="39"/>
    </location>
</feature>
<dbReference type="GO" id="GO:0004965">
    <property type="term" value="F:G protein-coupled GABA receptor activity"/>
    <property type="evidence" value="ECO:0007669"/>
    <property type="project" value="InterPro"/>
</dbReference>
<dbReference type="InterPro" id="IPR002455">
    <property type="entry name" value="GPCR3_GABA-B"/>
</dbReference>
<dbReference type="AlphaFoldDB" id="A0A553QUJ1"/>
<evidence type="ECO:0000256" key="6">
    <source>
        <dbReference type="SAM" id="Phobius"/>
    </source>
</evidence>
<feature type="coiled-coil region" evidence="5">
    <location>
        <begin position="186"/>
        <end position="244"/>
    </location>
</feature>
<evidence type="ECO:0000256" key="3">
    <source>
        <dbReference type="ARBA" id="ARBA00023180"/>
    </source>
</evidence>